<dbReference type="EMBL" id="CP065321">
    <property type="protein sequence ID" value="QQR30017.1"/>
    <property type="molecule type" value="Genomic_DNA"/>
</dbReference>
<feature type="domain" description="N-acetyltransferase" evidence="1">
    <location>
        <begin position="1"/>
        <end position="153"/>
    </location>
</feature>
<dbReference type="Proteomes" id="UP000596035">
    <property type="component" value="Chromosome"/>
</dbReference>
<accession>A0A1Z2XQN4</accession>
<evidence type="ECO:0000259" key="1">
    <source>
        <dbReference type="PROSITE" id="PS51186"/>
    </source>
</evidence>
<dbReference type="KEGG" id="amur:ADH66_08745"/>
<dbReference type="PANTHER" id="PTHR43072:SF60">
    <property type="entry name" value="L-2,4-DIAMINOBUTYRIC ACID ACETYLTRANSFERASE"/>
    <property type="match status" value="1"/>
</dbReference>
<dbReference type="PROSITE" id="PS51186">
    <property type="entry name" value="GNAT"/>
    <property type="match status" value="1"/>
</dbReference>
<reference evidence="4" key="2">
    <citation type="submission" date="2017-05" db="EMBL/GenBank/DDBJ databases">
        <title>Improved OligoMM genomes.</title>
        <authorList>
            <person name="Garzetti D."/>
        </authorList>
    </citation>
    <scope>NUCLEOTIDE SEQUENCE [LARGE SCALE GENOMIC DNA]</scope>
    <source>
        <strain evidence="4">KB18</strain>
    </source>
</reference>
<reference evidence="3 5" key="3">
    <citation type="submission" date="2020-11" db="EMBL/GenBank/DDBJ databases">
        <title>Closed and high quality bacterial genomes of the OMM12 community.</title>
        <authorList>
            <person name="Marbouty M."/>
            <person name="Lamy-Besnier Q."/>
            <person name="Debarbieux L."/>
            <person name="Koszul R."/>
        </authorList>
    </citation>
    <scope>NUCLEOTIDE SEQUENCE [LARGE SCALE GENOMIC DNA]</scope>
    <source>
        <strain evidence="3 5">KB18</strain>
    </source>
</reference>
<evidence type="ECO:0000313" key="3">
    <source>
        <dbReference type="EMBL" id="QQR30017.1"/>
    </source>
</evidence>
<dbReference type="PANTHER" id="PTHR43072">
    <property type="entry name" value="N-ACETYLTRANSFERASE"/>
    <property type="match status" value="1"/>
</dbReference>
<dbReference type="Gene3D" id="3.40.630.30">
    <property type="match status" value="1"/>
</dbReference>
<dbReference type="CDD" id="cd04301">
    <property type="entry name" value="NAT_SF"/>
    <property type="match status" value="1"/>
</dbReference>
<keyword evidence="4" id="KW-1185">Reference proteome</keyword>
<dbReference type="SUPFAM" id="SSF55729">
    <property type="entry name" value="Acyl-CoA N-acyltransferases (Nat)"/>
    <property type="match status" value="1"/>
</dbReference>
<dbReference type="EMBL" id="CP021422">
    <property type="protein sequence ID" value="ASB40736.1"/>
    <property type="molecule type" value="Genomic_DNA"/>
</dbReference>
<dbReference type="Pfam" id="PF00583">
    <property type="entry name" value="Acetyltransf_1"/>
    <property type="match status" value="1"/>
</dbReference>
<dbReference type="InterPro" id="IPR000182">
    <property type="entry name" value="GNAT_dom"/>
</dbReference>
<protein>
    <submittedName>
        <fullName evidence="2 3">N-acetyltransferase</fullName>
    </submittedName>
</protein>
<name>A0A1Z2XQN4_9FIRM</name>
<dbReference type="Proteomes" id="UP000196710">
    <property type="component" value="Chromosome"/>
</dbReference>
<dbReference type="AlphaFoldDB" id="A0A1Z2XQN4"/>
<dbReference type="InterPro" id="IPR016181">
    <property type="entry name" value="Acyl_CoA_acyltransferase"/>
</dbReference>
<evidence type="ECO:0000313" key="5">
    <source>
        <dbReference type="Proteomes" id="UP000596035"/>
    </source>
</evidence>
<dbReference type="GO" id="GO:0016747">
    <property type="term" value="F:acyltransferase activity, transferring groups other than amino-acyl groups"/>
    <property type="evidence" value="ECO:0007669"/>
    <property type="project" value="InterPro"/>
</dbReference>
<gene>
    <name evidence="2" type="ORF">ADH66_08745</name>
    <name evidence="3" type="ORF">I5Q82_18790</name>
</gene>
<evidence type="ECO:0000313" key="2">
    <source>
        <dbReference type="EMBL" id="ASB40736.1"/>
    </source>
</evidence>
<evidence type="ECO:0000313" key="4">
    <source>
        <dbReference type="Proteomes" id="UP000196710"/>
    </source>
</evidence>
<dbReference type="RefSeq" id="WP_066533453.1">
    <property type="nucleotide sequence ID" value="NZ_CP021422.1"/>
</dbReference>
<organism evidence="3 5">
    <name type="scientific">Acutalibacter muris</name>
    <dbReference type="NCBI Taxonomy" id="1796620"/>
    <lineage>
        <taxon>Bacteria</taxon>
        <taxon>Bacillati</taxon>
        <taxon>Bacillota</taxon>
        <taxon>Clostridia</taxon>
        <taxon>Eubacteriales</taxon>
        <taxon>Acutalibacteraceae</taxon>
        <taxon>Acutalibacter</taxon>
    </lineage>
</organism>
<proteinExistence type="predicted"/>
<reference evidence="2" key="1">
    <citation type="journal article" date="2017" name="Genome Announc.">
        <title>High-Quality Whole-Genome Sequences of the Oligo-Mouse-Microbiota Bacterial Community.</title>
        <authorList>
            <person name="Garzetti D."/>
            <person name="Brugiroux S."/>
            <person name="Bunk B."/>
            <person name="Pukall R."/>
            <person name="McCoy K.D."/>
            <person name="Macpherson A.J."/>
            <person name="Stecher B."/>
        </authorList>
    </citation>
    <scope>NUCLEOTIDE SEQUENCE</scope>
    <source>
        <strain evidence="2">KB18</strain>
    </source>
</reference>
<sequence length="153" mass="17412">MTIEPAKLEDMEGISRLYKALNTDMSRLQPEMFRPAGEDGGFIRSVLESERGDLLLAREDGRVLGLALVQDKDTPPYPAFIQRRYTYLMDLVVDPECRRQGVGRALMGAVKEWAKSRNAEFIELGVLAQNEGAIRLYENLGFRDSRKIMQMDL</sequence>